<evidence type="ECO:0000256" key="8">
    <source>
        <dbReference type="HAMAP-Rule" id="MF_00255"/>
    </source>
</evidence>
<comment type="catalytic activity">
    <reaction evidence="7 8">
        <text>tRNA(Gly) + glycine + ATP = glycyl-tRNA(Gly) + AMP + diphosphate</text>
        <dbReference type="Rhea" id="RHEA:16013"/>
        <dbReference type="Rhea" id="RHEA-COMP:9664"/>
        <dbReference type="Rhea" id="RHEA-COMP:9683"/>
        <dbReference type="ChEBI" id="CHEBI:30616"/>
        <dbReference type="ChEBI" id="CHEBI:33019"/>
        <dbReference type="ChEBI" id="CHEBI:57305"/>
        <dbReference type="ChEBI" id="CHEBI:78442"/>
        <dbReference type="ChEBI" id="CHEBI:78522"/>
        <dbReference type="ChEBI" id="CHEBI:456215"/>
        <dbReference type="EC" id="6.1.1.14"/>
    </reaction>
</comment>
<comment type="subcellular location">
    <subcellularLocation>
        <location evidence="8">Cytoplasm</location>
    </subcellularLocation>
</comment>
<protein>
    <recommendedName>
        <fullName evidence="8">Glycine--tRNA ligase beta subunit</fullName>
        <ecNumber evidence="8">6.1.1.14</ecNumber>
    </recommendedName>
    <alternativeName>
        <fullName evidence="8">Glycyl-tRNA synthetase beta subunit</fullName>
        <shortName evidence="8">GlyRS</shortName>
    </alternativeName>
</protein>
<reference evidence="9 10" key="1">
    <citation type="submission" date="2018-08" db="EMBL/GenBank/DDBJ databases">
        <title>Bacillus chawlae sp. nov., Bacillus glennii sp. nov., and Bacillus saganii sp. nov. Isolated from the Vehicle Assembly Building at Kennedy Space Center where the Viking Spacecraft were Assembled.</title>
        <authorList>
            <person name="Seuylemezian A."/>
            <person name="Vaishampayan P."/>
        </authorList>
    </citation>
    <scope>NUCLEOTIDE SEQUENCE [LARGE SCALE GENOMIC DNA]</scope>
    <source>
        <strain evidence="9 10">V44-8</strain>
    </source>
</reference>
<dbReference type="PANTHER" id="PTHR30075:SF2">
    <property type="entry name" value="GLYCINE--TRNA LIGASE, CHLOROPLASTIC_MITOCHONDRIAL 2"/>
    <property type="match status" value="1"/>
</dbReference>
<dbReference type="AlphaFoldDB" id="A0A372LIE0"/>
<dbReference type="PROSITE" id="PS50861">
    <property type="entry name" value="AA_TRNA_LIGASE_II_GLYAB"/>
    <property type="match status" value="1"/>
</dbReference>
<evidence type="ECO:0000256" key="3">
    <source>
        <dbReference type="ARBA" id="ARBA00022741"/>
    </source>
</evidence>
<evidence type="ECO:0000256" key="7">
    <source>
        <dbReference type="ARBA" id="ARBA00047937"/>
    </source>
</evidence>
<gene>
    <name evidence="8" type="primary">glyS</name>
    <name evidence="9" type="ORF">D0466_07680</name>
</gene>
<comment type="caution">
    <text evidence="9">The sequence shown here is derived from an EMBL/GenBank/DDBJ whole genome shotgun (WGS) entry which is preliminary data.</text>
</comment>
<comment type="similarity">
    <text evidence="1 8">Belongs to the class-II aminoacyl-tRNA synthetase family.</text>
</comment>
<evidence type="ECO:0000313" key="10">
    <source>
        <dbReference type="Proteomes" id="UP000262939"/>
    </source>
</evidence>
<keyword evidence="3 8" id="KW-0547">Nucleotide-binding</keyword>
<dbReference type="GO" id="GO:0006426">
    <property type="term" value="P:glycyl-tRNA aminoacylation"/>
    <property type="evidence" value="ECO:0007669"/>
    <property type="project" value="UniProtKB-UniRule"/>
</dbReference>
<dbReference type="PRINTS" id="PR01045">
    <property type="entry name" value="TRNASYNTHGB"/>
</dbReference>
<keyword evidence="4 8" id="KW-0067">ATP-binding</keyword>
<comment type="subunit">
    <text evidence="8">Tetramer of two alpha and two beta subunits.</text>
</comment>
<keyword evidence="8" id="KW-0963">Cytoplasm</keyword>
<dbReference type="EC" id="6.1.1.14" evidence="8"/>
<dbReference type="GO" id="GO:0005524">
    <property type="term" value="F:ATP binding"/>
    <property type="evidence" value="ECO:0007669"/>
    <property type="project" value="UniProtKB-UniRule"/>
</dbReference>
<dbReference type="EMBL" id="QVTD01000003">
    <property type="protein sequence ID" value="RFU65742.1"/>
    <property type="molecule type" value="Genomic_DNA"/>
</dbReference>
<dbReference type="OrthoDB" id="9775440at2"/>
<proteinExistence type="inferred from homology"/>
<organism evidence="9 10">
    <name type="scientific">Peribacillus glennii</name>
    <dbReference type="NCBI Taxonomy" id="2303991"/>
    <lineage>
        <taxon>Bacteria</taxon>
        <taxon>Bacillati</taxon>
        <taxon>Bacillota</taxon>
        <taxon>Bacilli</taxon>
        <taxon>Bacillales</taxon>
        <taxon>Bacillaceae</taxon>
        <taxon>Peribacillus</taxon>
    </lineage>
</organism>
<dbReference type="GO" id="GO:0005829">
    <property type="term" value="C:cytosol"/>
    <property type="evidence" value="ECO:0007669"/>
    <property type="project" value="TreeGrafter"/>
</dbReference>
<dbReference type="InterPro" id="IPR006194">
    <property type="entry name" value="Gly-tRNA-synth_heterodimer"/>
</dbReference>
<dbReference type="Pfam" id="PF02092">
    <property type="entry name" value="tRNA_synt_2f"/>
    <property type="match status" value="1"/>
</dbReference>
<dbReference type="PANTHER" id="PTHR30075">
    <property type="entry name" value="GLYCYL-TRNA SYNTHETASE"/>
    <property type="match status" value="1"/>
</dbReference>
<evidence type="ECO:0000256" key="1">
    <source>
        <dbReference type="ARBA" id="ARBA00008226"/>
    </source>
</evidence>
<dbReference type="SUPFAM" id="SSF109604">
    <property type="entry name" value="HD-domain/PDEase-like"/>
    <property type="match status" value="1"/>
</dbReference>
<keyword evidence="6 8" id="KW-0030">Aminoacyl-tRNA synthetase</keyword>
<dbReference type="RefSeq" id="WP_117321914.1">
    <property type="nucleotide sequence ID" value="NZ_QVTD01000003.1"/>
</dbReference>
<dbReference type="NCBIfam" id="TIGR00211">
    <property type="entry name" value="glyS"/>
    <property type="match status" value="1"/>
</dbReference>
<evidence type="ECO:0000256" key="5">
    <source>
        <dbReference type="ARBA" id="ARBA00022917"/>
    </source>
</evidence>
<keyword evidence="5 8" id="KW-0648">Protein biosynthesis</keyword>
<sequence>MSKRDLLLEIGLEEMPARYVTSSMVQLAEKIEKWLTDKSIDFGAVQLFSTPRRLAVRIKDTAEAQNDINEEAKGPARKIAQDENGNWSKAALGFTRGQGVSVDDIYFKEVGGIEYVYVDKFIKGQPTISLLPELKDIITGMSFPKNMRWANQDLRYIRPIKWIIALFGDDVIPFGITHVSSGNETRGHRFLGRDAVIKTPEQYESVLLEQFVVADPEKRRNMILSGIEKLEKDQDWAIPVDEDLLEEVNNLVEYPTVLFGRFEEEFLQLPQEVLITSMKEHQRYFPVKDRDGNLLPFFVTVRNGDDRYLEKVSKGNEKVLRARLSDASFFYKEDQKRDIGTTLKKLDNIVYHEEIGTLAEKTIRVQKLTGELSSALRLNENEAKITARAAKIAKFDLVTHMVYEFPELQGYMGEKYALLMGEPKEVAAAINEHYMPRHADDSIPPSDPGAILSVAEKMDTIVAFFAIGVIPTGSQDPYALRRQASGIVQILAEKKWDITLEEIIAASLEEIEARGILKRDRTETLADLVQFFKARVKHLLNEMGIRYDLIDSILENQIGNVASLAERAAVLDAKKQMAGFKESLEALSRVMNIAVKCENKADVSPSLFENESEAALYDKYQSVLTDYRTASNETDKFELLVSMKTEIENYFEHTMVMAEDQKLRSNRLSLMKEISELINGFAAMNKILVS</sequence>
<evidence type="ECO:0000256" key="4">
    <source>
        <dbReference type="ARBA" id="ARBA00022840"/>
    </source>
</evidence>
<dbReference type="InterPro" id="IPR015944">
    <property type="entry name" value="Gly-tRNA-synth_bsu"/>
</dbReference>
<evidence type="ECO:0000313" key="9">
    <source>
        <dbReference type="EMBL" id="RFU65742.1"/>
    </source>
</evidence>
<accession>A0A372LIE0</accession>
<evidence type="ECO:0000256" key="2">
    <source>
        <dbReference type="ARBA" id="ARBA00022598"/>
    </source>
</evidence>
<dbReference type="GO" id="GO:0004820">
    <property type="term" value="F:glycine-tRNA ligase activity"/>
    <property type="evidence" value="ECO:0007669"/>
    <property type="project" value="UniProtKB-UniRule"/>
</dbReference>
<dbReference type="HAMAP" id="MF_00255">
    <property type="entry name" value="Gly_tRNA_synth_beta"/>
    <property type="match status" value="1"/>
</dbReference>
<evidence type="ECO:0000256" key="6">
    <source>
        <dbReference type="ARBA" id="ARBA00023146"/>
    </source>
</evidence>
<dbReference type="Proteomes" id="UP000262939">
    <property type="component" value="Unassembled WGS sequence"/>
</dbReference>
<keyword evidence="10" id="KW-1185">Reference proteome</keyword>
<keyword evidence="2 8" id="KW-0436">Ligase</keyword>
<name>A0A372LIE0_9BACI</name>